<dbReference type="HOGENOM" id="CLU_043418_0_0_1"/>
<evidence type="ECO:0000313" key="2">
    <source>
        <dbReference type="EMBL" id="EKD03182.1"/>
    </source>
</evidence>
<feature type="transmembrane region" description="Helical" evidence="1">
    <location>
        <begin position="132"/>
        <end position="157"/>
    </location>
</feature>
<dbReference type="InterPro" id="IPR010721">
    <property type="entry name" value="UstE-like"/>
</dbReference>
<dbReference type="Proteomes" id="UP000006757">
    <property type="component" value="Unassembled WGS sequence"/>
</dbReference>
<keyword evidence="3" id="KW-1185">Reference proteome</keyword>
<dbReference type="AlphaFoldDB" id="K1VUJ7"/>
<dbReference type="OMA" id="LWITERI"/>
<feature type="transmembrane region" description="Helical" evidence="1">
    <location>
        <begin position="27"/>
        <end position="45"/>
    </location>
</feature>
<dbReference type="PANTHER" id="PTHR32251:SF23">
    <property type="entry name" value="3-OXO-5-ALPHA-STEROID 4-DEHYDROGENASE (DUF1295)"/>
    <property type="match status" value="1"/>
</dbReference>
<dbReference type="FunCoup" id="K1VUJ7">
    <property type="interactions" value="122"/>
</dbReference>
<comment type="caution">
    <text evidence="2">The sequence shown here is derived from an EMBL/GenBank/DDBJ whole genome shotgun (WGS) entry which is preliminary data.</text>
</comment>
<dbReference type="Gene3D" id="1.20.120.1630">
    <property type="match status" value="1"/>
</dbReference>
<proteinExistence type="predicted"/>
<evidence type="ECO:0000313" key="3">
    <source>
        <dbReference type="Proteomes" id="UP000006757"/>
    </source>
</evidence>
<protein>
    <submittedName>
        <fullName evidence="2">Uncharacterized protein</fullName>
    </submittedName>
</protein>
<dbReference type="eggNOG" id="KOG4650">
    <property type="taxonomic scope" value="Eukaryota"/>
</dbReference>
<dbReference type="InParanoid" id="K1VUJ7"/>
<evidence type="ECO:0000256" key="1">
    <source>
        <dbReference type="SAM" id="Phobius"/>
    </source>
</evidence>
<dbReference type="EMBL" id="AMBO01000268">
    <property type="protein sequence ID" value="EKD03182.1"/>
    <property type="molecule type" value="Genomic_DNA"/>
</dbReference>
<dbReference type="PANTHER" id="PTHR32251">
    <property type="entry name" value="3-OXO-5-ALPHA-STEROID 4-DEHYDROGENASE"/>
    <property type="match status" value="1"/>
</dbReference>
<feature type="transmembrane region" description="Helical" evidence="1">
    <location>
        <begin position="57"/>
        <end position="75"/>
    </location>
</feature>
<accession>K1VUJ7</accession>
<keyword evidence="1" id="KW-0812">Transmembrane</keyword>
<name>K1VUJ7_TRIAC</name>
<reference evidence="2 3" key="1">
    <citation type="journal article" date="2012" name="Eukaryot. Cell">
        <title>Genome sequence of the Trichosporon asahii environmental strain CBS 8904.</title>
        <authorList>
            <person name="Yang R.Y."/>
            <person name="Li H.T."/>
            <person name="Zhu H."/>
            <person name="Zhou G.P."/>
            <person name="Wang M."/>
            <person name="Wang L."/>
        </authorList>
    </citation>
    <scope>NUCLEOTIDE SEQUENCE [LARGE SCALE GENOMIC DNA]</scope>
    <source>
        <strain evidence="2 3">CBS 8904</strain>
    </source>
</reference>
<organism evidence="2 3">
    <name type="scientific">Trichosporon asahii var. asahii (strain CBS 8904)</name>
    <name type="common">Yeast</name>
    <dbReference type="NCBI Taxonomy" id="1220162"/>
    <lineage>
        <taxon>Eukaryota</taxon>
        <taxon>Fungi</taxon>
        <taxon>Dikarya</taxon>
        <taxon>Basidiomycota</taxon>
        <taxon>Agaricomycotina</taxon>
        <taxon>Tremellomycetes</taxon>
        <taxon>Trichosporonales</taxon>
        <taxon>Trichosporonaceae</taxon>
        <taxon>Trichosporon</taxon>
    </lineage>
</organism>
<keyword evidence="1" id="KW-0472">Membrane</keyword>
<sequence length="412" mass="45447">MSVALDLPGALRTLPSAFLNMELSDPLHLPLLIVSFVSGTSYALGLATGNVGWVDRVYTTLPLFVSAAILLWAHTHGFAASVPRLAVILFVQCIWSARLTYHTARRGLYKLSGEDYRYVWLRQRVPPWFFQMVHLFAVVLLQPILIGALSFPLVGLLREESELAKGKAGIPAWLFGGGDGTALHAGDIAFLFVSLACVILEAAADEAMFTFQEGKHAALKQEKAAVVDRELRSQLLSVEDNSNGSAIIDTPQTEEPEALYTPAYYPGFPTRGLHSLVRHPNFLGEQLFHLSIGLWPLCANPTLYPASCLLPALALSLLFTGSTLLTETITASKYPLYREYQKVLGKFAIQETLLKLVYFEFFRQKDKERIEGLLYPREVAHIGVLRRISSSSVSTASSSSRSSAGISRFKEE</sequence>
<keyword evidence="1" id="KW-1133">Transmembrane helix</keyword>
<dbReference type="OrthoDB" id="201504at2759"/>
<dbReference type="GO" id="GO:0016020">
    <property type="term" value="C:membrane"/>
    <property type="evidence" value="ECO:0007669"/>
    <property type="project" value="TreeGrafter"/>
</dbReference>
<gene>
    <name evidence="2" type="ORF">A1Q2_02631</name>
</gene>
<dbReference type="Pfam" id="PF06966">
    <property type="entry name" value="DUF1295"/>
    <property type="match status" value="1"/>
</dbReference>